<accession>A0A4Y9YDH4</accession>
<evidence type="ECO:0000313" key="1">
    <source>
        <dbReference type="EMBL" id="TFY60395.1"/>
    </source>
</evidence>
<name>A0A4Y9YDH4_9AGAM</name>
<gene>
    <name evidence="1" type="ORF">EVG20_g7430</name>
</gene>
<keyword evidence="2" id="KW-1185">Reference proteome</keyword>
<dbReference type="EMBL" id="SEOQ01000565">
    <property type="protein sequence ID" value="TFY60395.1"/>
    <property type="molecule type" value="Genomic_DNA"/>
</dbReference>
<dbReference type="AlphaFoldDB" id="A0A4Y9YDH4"/>
<dbReference type="Proteomes" id="UP000298327">
    <property type="component" value="Unassembled WGS sequence"/>
</dbReference>
<organism evidence="1 2">
    <name type="scientific">Dentipellis fragilis</name>
    <dbReference type="NCBI Taxonomy" id="205917"/>
    <lineage>
        <taxon>Eukaryota</taxon>
        <taxon>Fungi</taxon>
        <taxon>Dikarya</taxon>
        <taxon>Basidiomycota</taxon>
        <taxon>Agaricomycotina</taxon>
        <taxon>Agaricomycetes</taxon>
        <taxon>Russulales</taxon>
        <taxon>Hericiaceae</taxon>
        <taxon>Dentipellis</taxon>
    </lineage>
</organism>
<reference evidence="1 2" key="1">
    <citation type="submission" date="2019-02" db="EMBL/GenBank/DDBJ databases">
        <title>Genome sequencing of the rare red list fungi Dentipellis fragilis.</title>
        <authorList>
            <person name="Buettner E."/>
            <person name="Kellner H."/>
        </authorList>
    </citation>
    <scope>NUCLEOTIDE SEQUENCE [LARGE SCALE GENOMIC DNA]</scope>
    <source>
        <strain evidence="1 2">DSM 105465</strain>
    </source>
</reference>
<sequence length="510" mass="57203">MRAVMSMTGIVSGYIIDPNNLEHFIHRLLGDDDPWLAEDNDTSTHYTVLVQWLHTLPKEERVASVQWLALVKMRSSRRTRDRFLDKANAAAGTSVFAAERTRYFSCRKACLGGHVGEYGSRSYPDWVATERKADERAIATAKAEAAFTSPAQNTPAAPTTSTVLCTEIAEIVAIVLSLEFTQFNHIVLLRDDHVSARWQQEPARSCIPVPATSTFPFVQEFVRVLLHDSPWLGRNDYIGALYRILIQWLRQLPKAERTAAVQSFWTTKAGMVVCIITGLAAHHSSRARIIETDKQRKMRDQFIDKVNTTAGTTLFAAERMDYFSLEAECLNGPVGDCYSYCQTQPTDESRPAFNDISAEADANVVMQLFPCSTTTRIVGGYLLPQSDLEKFIKKLLSPPGSSDENSNCATRNISPYVTLLQWMRGLPKDERLAPVQRIMTTKAGRVVCIITGMAEHYSSKARIVEAEKHRKMRDQFIEKANAAIGTTMFTAESMEYFSIEERHLGGRVDA</sequence>
<protein>
    <submittedName>
        <fullName evidence="1">Uncharacterized protein</fullName>
    </submittedName>
</protein>
<evidence type="ECO:0000313" key="2">
    <source>
        <dbReference type="Proteomes" id="UP000298327"/>
    </source>
</evidence>
<comment type="caution">
    <text evidence="1">The sequence shown here is derived from an EMBL/GenBank/DDBJ whole genome shotgun (WGS) entry which is preliminary data.</text>
</comment>
<proteinExistence type="predicted"/>